<organism evidence="2">
    <name type="scientific">Caenorhabditis brenneri</name>
    <name type="common">Nematode worm</name>
    <dbReference type="NCBI Taxonomy" id="135651"/>
    <lineage>
        <taxon>Eukaryota</taxon>
        <taxon>Metazoa</taxon>
        <taxon>Ecdysozoa</taxon>
        <taxon>Nematoda</taxon>
        <taxon>Chromadorea</taxon>
        <taxon>Rhabditida</taxon>
        <taxon>Rhabditina</taxon>
        <taxon>Rhabditomorpha</taxon>
        <taxon>Rhabditoidea</taxon>
        <taxon>Rhabditidae</taxon>
        <taxon>Peloderinae</taxon>
        <taxon>Caenorhabditis</taxon>
    </lineage>
</organism>
<gene>
    <name evidence="1" type="ORF">CAEBREN_12933</name>
</gene>
<dbReference type="EMBL" id="GL379786">
    <property type="protein sequence ID" value="EGT30574.1"/>
    <property type="molecule type" value="Genomic_DNA"/>
</dbReference>
<dbReference type="HOGENOM" id="CLU_2778100_0_0_1"/>
<reference evidence="2" key="1">
    <citation type="submission" date="2011-07" db="EMBL/GenBank/DDBJ databases">
        <authorList>
            <consortium name="Caenorhabditis brenneri Sequencing and Analysis Consortium"/>
            <person name="Wilson R.K."/>
        </authorList>
    </citation>
    <scope>NUCLEOTIDE SEQUENCE [LARGE SCALE GENOMIC DNA]</scope>
    <source>
        <strain evidence="2">PB2801</strain>
    </source>
</reference>
<evidence type="ECO:0000313" key="1">
    <source>
        <dbReference type="EMBL" id="EGT30574.1"/>
    </source>
</evidence>
<dbReference type="InParanoid" id="G0M6K4"/>
<sequence>MHFSGFLILYHQYHELNGVQLSNHRLHRTVVDRVSDASDKRRIGGQQEVYPKNKKRNIQCFIKVYICPL</sequence>
<evidence type="ECO:0000313" key="2">
    <source>
        <dbReference type="Proteomes" id="UP000008068"/>
    </source>
</evidence>
<keyword evidence="2" id="KW-1185">Reference proteome</keyword>
<proteinExistence type="predicted"/>
<dbReference type="Proteomes" id="UP000008068">
    <property type="component" value="Unassembled WGS sequence"/>
</dbReference>
<name>G0M6K4_CAEBE</name>
<accession>G0M6K4</accession>
<dbReference type="AlphaFoldDB" id="G0M6K4"/>
<protein>
    <submittedName>
        <fullName evidence="1">Uncharacterized protein</fullName>
    </submittedName>
</protein>